<dbReference type="Gene3D" id="3.30.2140.10">
    <property type="entry name" value="Arylamine N-acetyltransferase"/>
    <property type="match status" value="1"/>
</dbReference>
<organism evidence="3 4">
    <name type="scientific">Actinoplanes teichomyceticus</name>
    <dbReference type="NCBI Taxonomy" id="1867"/>
    <lineage>
        <taxon>Bacteria</taxon>
        <taxon>Bacillati</taxon>
        <taxon>Actinomycetota</taxon>
        <taxon>Actinomycetes</taxon>
        <taxon>Micromonosporales</taxon>
        <taxon>Micromonosporaceae</taxon>
        <taxon>Actinoplanes</taxon>
    </lineage>
</organism>
<dbReference type="PANTHER" id="PTHR11786">
    <property type="entry name" value="N-HYDROXYARYLAMINE O-ACETYLTRANSFERASE"/>
    <property type="match status" value="1"/>
</dbReference>
<protein>
    <submittedName>
        <fullName evidence="3">N-hydroxyarylamine O-acetyltransferase</fullName>
    </submittedName>
</protein>
<dbReference type="InterPro" id="IPR001447">
    <property type="entry name" value="Arylamine_N-AcTrfase"/>
</dbReference>
<dbReference type="AlphaFoldDB" id="A0A561VKT1"/>
<dbReference type="OrthoDB" id="7181050at2"/>
<dbReference type="PANTHER" id="PTHR11786:SF0">
    <property type="entry name" value="ARYLAMINE N-ACETYLTRANSFERASE 4-RELATED"/>
    <property type="match status" value="1"/>
</dbReference>
<evidence type="ECO:0000256" key="2">
    <source>
        <dbReference type="RuleBase" id="RU003452"/>
    </source>
</evidence>
<comment type="similarity">
    <text evidence="1 2">Belongs to the arylamine N-acetyltransferase family.</text>
</comment>
<gene>
    <name evidence="3" type="ORF">FHX34_10557</name>
</gene>
<reference evidence="3 4" key="1">
    <citation type="submission" date="2019-06" db="EMBL/GenBank/DDBJ databases">
        <title>Sequencing the genomes of 1000 actinobacteria strains.</title>
        <authorList>
            <person name="Klenk H.-P."/>
        </authorList>
    </citation>
    <scope>NUCLEOTIDE SEQUENCE [LARGE SCALE GENOMIC DNA]</scope>
    <source>
        <strain evidence="3 4">DSM 43866</strain>
    </source>
</reference>
<dbReference type="RefSeq" id="WP_122982296.1">
    <property type="nucleotide sequence ID" value="NZ_BOMX01000099.1"/>
</dbReference>
<sequence>MNVTAYLDRIGVPRPAAADAATLRALHRAHQTAVPFENLAIHLGERISLDPDDLFDKVVRRRRGGFCYELNGLFAVLLEELGYAVTRVGARVYGEHRLGPPFDHLALLVSAGRDGTWLVDVGFGRHSSYPLRLADRGEQPDPGGRFRLADADGGDLDVLRDGEPQYRIERTPRQLSDFAPTCWWQQTWPGSHFRRNPVCTRLDGDDRVTVSGRTLIRTSGSARAETALASDEQVLSAYRVHFGIELDRVPSPPQE</sequence>
<dbReference type="Pfam" id="PF00797">
    <property type="entry name" value="Acetyltransf_2"/>
    <property type="match status" value="1"/>
</dbReference>
<dbReference type="Proteomes" id="UP000320239">
    <property type="component" value="Unassembled WGS sequence"/>
</dbReference>
<evidence type="ECO:0000313" key="3">
    <source>
        <dbReference type="EMBL" id="TWG12190.1"/>
    </source>
</evidence>
<evidence type="ECO:0000256" key="1">
    <source>
        <dbReference type="ARBA" id="ARBA00006547"/>
    </source>
</evidence>
<dbReference type="EMBL" id="VIWY01000005">
    <property type="protein sequence ID" value="TWG12190.1"/>
    <property type="molecule type" value="Genomic_DNA"/>
</dbReference>
<accession>A0A561VKT1</accession>
<dbReference type="InterPro" id="IPR038765">
    <property type="entry name" value="Papain-like_cys_pep_sf"/>
</dbReference>
<dbReference type="GO" id="GO:0016407">
    <property type="term" value="F:acetyltransferase activity"/>
    <property type="evidence" value="ECO:0007669"/>
    <property type="project" value="InterPro"/>
</dbReference>
<keyword evidence="3" id="KW-0808">Transferase</keyword>
<evidence type="ECO:0000313" key="4">
    <source>
        <dbReference type="Proteomes" id="UP000320239"/>
    </source>
</evidence>
<name>A0A561VKT1_ACTTI</name>
<keyword evidence="4" id="KW-1185">Reference proteome</keyword>
<proteinExistence type="inferred from homology"/>
<dbReference type="PRINTS" id="PR01543">
    <property type="entry name" value="ANATRNSFRASE"/>
</dbReference>
<comment type="caution">
    <text evidence="3">The sequence shown here is derived from an EMBL/GenBank/DDBJ whole genome shotgun (WGS) entry which is preliminary data.</text>
</comment>
<dbReference type="SUPFAM" id="SSF54001">
    <property type="entry name" value="Cysteine proteinases"/>
    <property type="match status" value="1"/>
</dbReference>
<dbReference type="Gene3D" id="2.40.128.150">
    <property type="entry name" value="Cysteine proteinases"/>
    <property type="match status" value="1"/>
</dbReference>